<evidence type="ECO:0000256" key="1">
    <source>
        <dbReference type="ARBA" id="ARBA00022490"/>
    </source>
</evidence>
<dbReference type="GO" id="GO:0005634">
    <property type="term" value="C:nucleus"/>
    <property type="evidence" value="ECO:0007669"/>
    <property type="project" value="TreeGrafter"/>
</dbReference>
<keyword evidence="1" id="KW-0963">Cytoplasm</keyword>
<dbReference type="Pfam" id="PF00400">
    <property type="entry name" value="WD40"/>
    <property type="match status" value="1"/>
</dbReference>
<dbReference type="InterPro" id="IPR015943">
    <property type="entry name" value="WD40/YVTN_repeat-like_dom_sf"/>
</dbReference>
<dbReference type="GO" id="GO:0043130">
    <property type="term" value="F:ubiquitin binding"/>
    <property type="evidence" value="ECO:0007669"/>
    <property type="project" value="TreeGrafter"/>
</dbReference>
<protein>
    <submittedName>
        <fullName evidence="5">Ubiquitin-dependent proteolysis</fullName>
    </submittedName>
</protein>
<organism evidence="5">
    <name type="scientific">Encephalitozoon cuniculi</name>
    <name type="common">Microsporidian parasite</name>
    <dbReference type="NCBI Taxonomy" id="6035"/>
    <lineage>
        <taxon>Eukaryota</taxon>
        <taxon>Fungi</taxon>
        <taxon>Fungi incertae sedis</taxon>
        <taxon>Microsporidia</taxon>
        <taxon>Unikaryonidae</taxon>
        <taxon>Encephalitozoon</taxon>
    </lineage>
</organism>
<dbReference type="PANTHER" id="PTHR19849:SF0">
    <property type="entry name" value="PHOSPHOLIPASE A-2-ACTIVATING PROTEIN"/>
    <property type="match status" value="1"/>
</dbReference>
<sequence length="555" mass="63325">MIGIERIEEVGNSDVKTLLVNDEVVVAAGREGKIRIYDHRLEGHVEIEPGQGYINCIAIRNGLLFAGCQNGSIVVYLMDECRISSGDREKRSQINPFGFLRRHSSNVCCLDTMEDLAVSSSWDCTVIIWRPEDMSNERNGLVQTIPHPAVVWSAKFINKNTIVTGCGDKLIRIFKDGALANTFNYHLSYVRGVTFLDKSIVSVDNEGIVLKTSLDGRILRHHSTRNFMYSISSHSSGDGDIVICTGENGKVVIFDKDLEVVQEISVPTTSCWAATRWNDRVYVGGSDGRLYVYSSSVSDEVSEALERIRSDRAGLPKDGEFVSDGEKFKVADGFVYQEVNGEWVLLGKGEEAKPYDNTFQVELENKYYTLSFNNDENVYEVAEKFLRKNKLRDEFRDDIVDFIKRNFVSLQEFRMYSKINVNGVKTMLNKVKEEHQCVYPYIFRNLESPKVADNAEVEKEIKRLIENGPMFMALDLIRYFTAHKYSFDLSFLSTFVPRDKKEAITFVRLLNNLFADPPFNLEIFYHRVLELKDRGVIEGEVLDDYFVNRSLRNGA</sequence>
<dbReference type="InterPro" id="IPR015155">
    <property type="entry name" value="PFU"/>
</dbReference>
<evidence type="ECO:0000256" key="2">
    <source>
        <dbReference type="ARBA" id="ARBA00022574"/>
    </source>
</evidence>
<dbReference type="GO" id="GO:0005737">
    <property type="term" value="C:cytoplasm"/>
    <property type="evidence" value="ECO:0007669"/>
    <property type="project" value="TreeGrafter"/>
</dbReference>
<dbReference type="Gene3D" id="3.10.20.870">
    <property type="entry name" value="PFU (PLAA family ubiquitin binding), C-terminal domain"/>
    <property type="match status" value="1"/>
</dbReference>
<dbReference type="VEuPathDB" id="MicrosporidiaDB:ECU09_1740"/>
<dbReference type="GO" id="GO:0010992">
    <property type="term" value="P:ubiquitin recycling"/>
    <property type="evidence" value="ECO:0007669"/>
    <property type="project" value="TreeGrafter"/>
</dbReference>
<dbReference type="AlphaFoldDB" id="M1K5M6"/>
<dbReference type="SUPFAM" id="SSF50978">
    <property type="entry name" value="WD40 repeat-like"/>
    <property type="match status" value="1"/>
</dbReference>
<dbReference type="Gene3D" id="2.130.10.10">
    <property type="entry name" value="YVTN repeat-like/Quinoprotein amine dehydrogenase"/>
    <property type="match status" value="1"/>
</dbReference>
<proteinExistence type="predicted"/>
<dbReference type="InterPro" id="IPR036322">
    <property type="entry name" value="WD40_repeat_dom_sf"/>
</dbReference>
<dbReference type="SMART" id="SM00320">
    <property type="entry name" value="WD40"/>
    <property type="match status" value="6"/>
</dbReference>
<dbReference type="VEuPathDB" id="MicrosporidiaDB:AEWR_091750"/>
<dbReference type="InterPro" id="IPR038122">
    <property type="entry name" value="PFU_sf"/>
</dbReference>
<accession>M1K5M6</accession>
<dbReference type="VEuPathDB" id="MicrosporidiaDB:AEWQ_091770"/>
<keyword evidence="2" id="KW-0853">WD repeat</keyword>
<dbReference type="GO" id="GO:0043161">
    <property type="term" value="P:proteasome-mediated ubiquitin-dependent protein catabolic process"/>
    <property type="evidence" value="ECO:0007669"/>
    <property type="project" value="TreeGrafter"/>
</dbReference>
<gene>
    <name evidence="5" type="ORF">ECU09_1740</name>
</gene>
<dbReference type="Pfam" id="PF09070">
    <property type="entry name" value="PFU"/>
    <property type="match status" value="1"/>
</dbReference>
<dbReference type="PROSITE" id="PS51394">
    <property type="entry name" value="PFU"/>
    <property type="match status" value="1"/>
</dbReference>
<keyword evidence="3" id="KW-0677">Repeat</keyword>
<dbReference type="VEuPathDB" id="MicrosporidiaDB:AEWD_091790"/>
<evidence type="ECO:0000259" key="4">
    <source>
        <dbReference type="PROSITE" id="PS51394"/>
    </source>
</evidence>
<feature type="domain" description="PFU" evidence="4">
    <location>
        <begin position="319"/>
        <end position="417"/>
    </location>
</feature>
<dbReference type="EMBL" id="KC513616">
    <property type="protein sequence ID" value="AGE96308.1"/>
    <property type="molecule type" value="Genomic_DNA"/>
</dbReference>
<evidence type="ECO:0000256" key="3">
    <source>
        <dbReference type="ARBA" id="ARBA00022737"/>
    </source>
</evidence>
<dbReference type="InterPro" id="IPR001680">
    <property type="entry name" value="WD40_rpt"/>
</dbReference>
<name>M1K5M6_ENCCN</name>
<reference evidence="5" key="1">
    <citation type="journal article" date="2013" name="Eukaryot. Cell">
        <title>Extremely Reduced Levels of Heterozygosity in the Vertebrate Pathogen Encephalitozoon cuniculi.</title>
        <authorList>
            <person name="Selman M."/>
            <person name="Sak B."/>
            <person name="Kvac M."/>
            <person name="Farinelli L."/>
            <person name="Weiss L.M."/>
            <person name="Corradi N."/>
        </authorList>
    </citation>
    <scope>NUCLEOTIDE SEQUENCE</scope>
</reference>
<dbReference type="VEuPathDB" id="MicrosporidiaDB:M970_091750"/>
<evidence type="ECO:0000313" key="5">
    <source>
        <dbReference type="EMBL" id="AGE96308.1"/>
    </source>
</evidence>
<dbReference type="PANTHER" id="PTHR19849">
    <property type="entry name" value="PHOSPHOLIPASE A-2-ACTIVATING PROTEIN"/>
    <property type="match status" value="1"/>
</dbReference>